<dbReference type="AlphaFoldDB" id="A0A8H3FFR4"/>
<feature type="active site" description="Proton donor" evidence="11">
    <location>
        <position position="383"/>
    </location>
</feature>
<keyword evidence="12" id="KW-0479">Metal-binding</keyword>
<proteinExistence type="inferred from homology"/>
<comment type="similarity">
    <text evidence="3 14">Belongs to the glycosyl hydrolase 47 family.</text>
</comment>
<dbReference type="GO" id="GO:0004571">
    <property type="term" value="F:mannosyl-oligosaccharide 1,2-alpha-mannosidase activity"/>
    <property type="evidence" value="ECO:0007669"/>
    <property type="project" value="UniProtKB-EC"/>
</dbReference>
<dbReference type="GO" id="GO:0016020">
    <property type="term" value="C:membrane"/>
    <property type="evidence" value="ECO:0007669"/>
    <property type="project" value="InterPro"/>
</dbReference>
<reference evidence="15" key="1">
    <citation type="submission" date="2021-03" db="EMBL/GenBank/DDBJ databases">
        <authorList>
            <person name="Tagirdzhanova G."/>
        </authorList>
    </citation>
    <scope>NUCLEOTIDE SEQUENCE</scope>
</reference>
<keyword evidence="5 14" id="KW-0378">Hydrolase</keyword>
<evidence type="ECO:0000256" key="5">
    <source>
        <dbReference type="ARBA" id="ARBA00022801"/>
    </source>
</evidence>
<dbReference type="Gene3D" id="1.50.10.10">
    <property type="match status" value="1"/>
</dbReference>
<evidence type="ECO:0000256" key="13">
    <source>
        <dbReference type="PIRSR" id="PIRSR601382-3"/>
    </source>
</evidence>
<keyword evidence="6 13" id="KW-1015">Disulfide bond</keyword>
<evidence type="ECO:0000256" key="4">
    <source>
        <dbReference type="ARBA" id="ARBA00022729"/>
    </source>
</evidence>
<sequence>MRFFAYAPLIGAAIASPTPLSKRSQTRSFPDDTLERRANVNTARANAVKQMFQIGYSGYQKYAFPMDQLEPVTNQGFNPRNGWGATAVDGLDTAIIMGLNDIVTRTLNFIPTIDFTKSYQNQSVSMFETTIRYIGGMLAAYDLLNGPYSSVFSPKSSQVKALLSQSIKLADTIKFGFNTASGIPYNDLYINNHSNADGGSAADLAQVGTLVLEWQRLSDLSGNPKYGQLAQKAESHLLSPKPASSEPFPGLVGTSLDIKTGLFLDSTGGWVGGDDSFYEYLIKFWVYNSDKYAHYKDRWVLAADSTIKNLTSHPKPRPDITFIDAFSGTTLIEESQELACFDGGNFILGGLTLKQKKYIDYGIALAQGCRNTYQSTATHIGPEEYAWDPTKVPSNQMDFYNKHGFYITDAVYVLRPEYLESLYYAYRATGNTTYQDWSWEAIVAINATTRVGSGYSDIENVNVKGGGGFLNDQESFLFAEALKYAYLIQAADTPINVNYGGKEAWVFNTEAHPFKVNGTVV</sequence>
<accession>A0A8H3FFR4</accession>
<feature type="active site" evidence="11">
    <location>
        <position position="275"/>
    </location>
</feature>
<keyword evidence="4" id="KW-0732">Signal</keyword>
<dbReference type="GO" id="GO:0036503">
    <property type="term" value="P:ERAD pathway"/>
    <property type="evidence" value="ECO:0007669"/>
    <property type="project" value="UniProtKB-ARBA"/>
</dbReference>
<dbReference type="InterPro" id="IPR001382">
    <property type="entry name" value="Glyco_hydro_47"/>
</dbReference>
<dbReference type="GO" id="GO:0005509">
    <property type="term" value="F:calcium ion binding"/>
    <property type="evidence" value="ECO:0007669"/>
    <property type="project" value="InterPro"/>
</dbReference>
<keyword evidence="12" id="KW-0106">Calcium</keyword>
<dbReference type="GO" id="GO:0005783">
    <property type="term" value="C:endoplasmic reticulum"/>
    <property type="evidence" value="ECO:0007669"/>
    <property type="project" value="TreeGrafter"/>
</dbReference>
<keyword evidence="7" id="KW-0325">Glycoprotein</keyword>
<organism evidence="15 16">
    <name type="scientific">Gomphillus americanus</name>
    <dbReference type="NCBI Taxonomy" id="1940652"/>
    <lineage>
        <taxon>Eukaryota</taxon>
        <taxon>Fungi</taxon>
        <taxon>Dikarya</taxon>
        <taxon>Ascomycota</taxon>
        <taxon>Pezizomycotina</taxon>
        <taxon>Lecanoromycetes</taxon>
        <taxon>OSLEUM clade</taxon>
        <taxon>Ostropomycetidae</taxon>
        <taxon>Ostropales</taxon>
        <taxon>Graphidaceae</taxon>
        <taxon>Gomphilloideae</taxon>
        <taxon>Gomphillus</taxon>
    </lineage>
</organism>
<keyword evidence="16" id="KW-1185">Reference proteome</keyword>
<keyword evidence="8 14" id="KW-0326">Glycosidase</keyword>
<dbReference type="PRINTS" id="PR00747">
    <property type="entry name" value="GLYHDRLASE47"/>
</dbReference>
<evidence type="ECO:0000256" key="1">
    <source>
        <dbReference type="ARBA" id="ARBA00001913"/>
    </source>
</evidence>
<name>A0A8H3FFR4_9LECA</name>
<evidence type="ECO:0000256" key="10">
    <source>
        <dbReference type="ARBA" id="ARBA00048605"/>
    </source>
</evidence>
<evidence type="ECO:0000256" key="11">
    <source>
        <dbReference type="PIRSR" id="PIRSR601382-1"/>
    </source>
</evidence>
<dbReference type="InterPro" id="IPR012341">
    <property type="entry name" value="6hp_glycosidase-like_sf"/>
</dbReference>
<evidence type="ECO:0000313" key="16">
    <source>
        <dbReference type="Proteomes" id="UP000664169"/>
    </source>
</evidence>
<feature type="binding site" evidence="12">
    <location>
        <position position="509"/>
    </location>
    <ligand>
        <name>Ca(2+)</name>
        <dbReference type="ChEBI" id="CHEBI:29108"/>
    </ligand>
</feature>
<dbReference type="SUPFAM" id="SSF48225">
    <property type="entry name" value="Seven-hairpin glycosidases"/>
    <property type="match status" value="1"/>
</dbReference>
<feature type="active site" description="Proton donor" evidence="11">
    <location>
        <position position="128"/>
    </location>
</feature>
<gene>
    <name evidence="15" type="ORF">GOMPHAMPRED_002685</name>
</gene>
<dbReference type="InterPro" id="IPR036026">
    <property type="entry name" value="Seven-hairpin_glycosidases"/>
</dbReference>
<evidence type="ECO:0000256" key="9">
    <source>
        <dbReference type="ARBA" id="ARBA00047669"/>
    </source>
</evidence>
<feature type="disulfide bond" evidence="13">
    <location>
        <begin position="340"/>
        <end position="369"/>
    </location>
</feature>
<protein>
    <recommendedName>
        <fullName evidence="14">alpha-1,2-Mannosidase</fullName>
        <ecNumber evidence="14">3.2.1.-</ecNumber>
    </recommendedName>
</protein>
<evidence type="ECO:0000256" key="12">
    <source>
        <dbReference type="PIRSR" id="PIRSR601382-2"/>
    </source>
</evidence>
<dbReference type="FunFam" id="1.50.10.10:FF:000047">
    <property type="entry name" value="Mannosyl-oligosaccharide alpha-1,2-mannosidase"/>
    <property type="match status" value="1"/>
</dbReference>
<feature type="active site" evidence="11">
    <location>
        <position position="417"/>
    </location>
</feature>
<comment type="catalytic activity">
    <reaction evidence="10">
        <text>N(4)-(alpha-D-Man-(1-&gt;2)-alpha-D-Man-(1-&gt;2)-alpha-D-Man-(1-&gt;3)-[alpha-D-Man-(1-&gt;2)-alpha-D-Man-(1-&gt;3)-[alpha-D-Man-(1-&gt;2)-alpha-D-Man-(1-&gt;6)]-alpha-D-Man-(1-&gt;6)]-beta-D-Man-(1-&gt;4)-beta-D-GlcNAc-(1-&gt;4)-beta-D-GlcNAc)-L-asparaginyl-[protein] (N-glucan mannose isomer 9A1,2,3B1,2,3) + 4 H2O = N(4)-(alpha-D-Man-(1-&gt;3)-[alpha-D-Man-(1-&gt;3)-[alpha-D-Man-(1-&gt;6)]-alpha-D-Man-(1-&gt;6)]-beta-D-Man-(1-&gt;4)-beta-D-GlcNAc-(1-&gt;4)-beta-D-GlcNAc)-L-asparaginyl-[protein] (N-glucan mannose isomer 5A1,2) + 4 beta-D-mannose</text>
        <dbReference type="Rhea" id="RHEA:56008"/>
        <dbReference type="Rhea" id="RHEA-COMP:14356"/>
        <dbReference type="Rhea" id="RHEA-COMP:14367"/>
        <dbReference type="ChEBI" id="CHEBI:15377"/>
        <dbReference type="ChEBI" id="CHEBI:28563"/>
        <dbReference type="ChEBI" id="CHEBI:59087"/>
        <dbReference type="ChEBI" id="CHEBI:139493"/>
        <dbReference type="EC" id="3.2.1.113"/>
    </reaction>
</comment>
<dbReference type="PANTHER" id="PTHR11742:SF101">
    <property type="entry name" value="MANNOSYL-OLIGOSACCHARIDE ALPHA-1,2-MANNOSIDASE 1B"/>
    <property type="match status" value="1"/>
</dbReference>
<dbReference type="Proteomes" id="UP000664169">
    <property type="component" value="Unassembled WGS sequence"/>
</dbReference>
<dbReference type="PANTHER" id="PTHR11742">
    <property type="entry name" value="MANNOSYL-OLIGOSACCHARIDE ALPHA-1,2-MANNOSIDASE-RELATED"/>
    <property type="match status" value="1"/>
</dbReference>
<evidence type="ECO:0000256" key="6">
    <source>
        <dbReference type="ARBA" id="ARBA00023157"/>
    </source>
</evidence>
<evidence type="ECO:0000313" key="15">
    <source>
        <dbReference type="EMBL" id="CAF9922830.1"/>
    </source>
</evidence>
<evidence type="ECO:0000256" key="7">
    <source>
        <dbReference type="ARBA" id="ARBA00023180"/>
    </source>
</evidence>
<comment type="cofactor">
    <cofactor evidence="1 12">
        <name>Ca(2+)</name>
        <dbReference type="ChEBI" id="CHEBI:29108"/>
    </cofactor>
</comment>
<dbReference type="GO" id="GO:0005975">
    <property type="term" value="P:carbohydrate metabolic process"/>
    <property type="evidence" value="ECO:0007669"/>
    <property type="project" value="InterPro"/>
</dbReference>
<dbReference type="UniPathway" id="UPA00378"/>
<evidence type="ECO:0000256" key="2">
    <source>
        <dbReference type="ARBA" id="ARBA00004922"/>
    </source>
</evidence>
<dbReference type="InterPro" id="IPR050749">
    <property type="entry name" value="Glycosyl_Hydrolase_47"/>
</dbReference>
<dbReference type="Pfam" id="PF01532">
    <property type="entry name" value="Glyco_hydro_47"/>
    <property type="match status" value="1"/>
</dbReference>
<dbReference type="EMBL" id="CAJPDQ010000018">
    <property type="protein sequence ID" value="CAF9922830.1"/>
    <property type="molecule type" value="Genomic_DNA"/>
</dbReference>
<evidence type="ECO:0000256" key="14">
    <source>
        <dbReference type="RuleBase" id="RU361193"/>
    </source>
</evidence>
<evidence type="ECO:0000256" key="3">
    <source>
        <dbReference type="ARBA" id="ARBA00007658"/>
    </source>
</evidence>
<evidence type="ECO:0000256" key="8">
    <source>
        <dbReference type="ARBA" id="ARBA00023295"/>
    </source>
</evidence>
<dbReference type="EC" id="3.2.1.-" evidence="14"/>
<comment type="caution">
    <text evidence="15">The sequence shown here is derived from an EMBL/GenBank/DDBJ whole genome shotgun (WGS) entry which is preliminary data.</text>
</comment>
<comment type="pathway">
    <text evidence="2">Protein modification; protein glycosylation.</text>
</comment>
<dbReference type="OrthoDB" id="8118055at2759"/>
<comment type="catalytic activity">
    <reaction evidence="9">
        <text>N(4)-(alpha-D-Man-(1-&gt;2)-alpha-D-Man-(1-&gt;2)-alpha-D-Man-(1-&gt;3)-[alpha-D-Man-(1-&gt;3)-[alpha-D-Man-(1-&gt;2)-alpha-D-Man-(1-&gt;6)]-alpha-D-Man-(1-&gt;6)]-beta-D-Man-(1-&gt;4)-beta-D-GlcNAc-(1-&gt;4)-beta-D-GlcNAc)-L-asparaginyl-[protein] (N-glucan mannose isomer 8A1,2,3B1,3) + 3 H2O = N(4)-(alpha-D-Man-(1-&gt;3)-[alpha-D-Man-(1-&gt;3)-[alpha-D-Man-(1-&gt;6)]-alpha-D-Man-(1-&gt;6)]-beta-D-Man-(1-&gt;4)-beta-D-GlcNAc-(1-&gt;4)-beta-D-GlcNAc)-L-asparaginyl-[protein] (N-glucan mannose isomer 5A1,2) + 3 beta-D-mannose</text>
        <dbReference type="Rhea" id="RHEA:56028"/>
        <dbReference type="Rhea" id="RHEA-COMP:14358"/>
        <dbReference type="Rhea" id="RHEA-COMP:14367"/>
        <dbReference type="ChEBI" id="CHEBI:15377"/>
        <dbReference type="ChEBI" id="CHEBI:28563"/>
        <dbReference type="ChEBI" id="CHEBI:59087"/>
        <dbReference type="ChEBI" id="CHEBI:60628"/>
        <dbReference type="EC" id="3.2.1.113"/>
    </reaction>
</comment>